<dbReference type="RefSeq" id="WP_076756750.1">
    <property type="nucleotide sequence ID" value="NZ_FTPL01000001.1"/>
</dbReference>
<dbReference type="GO" id="GO:0016020">
    <property type="term" value="C:membrane"/>
    <property type="evidence" value="ECO:0007669"/>
    <property type="project" value="UniProtKB-SubCell"/>
</dbReference>
<dbReference type="Proteomes" id="UP000187550">
    <property type="component" value="Unassembled WGS sequence"/>
</dbReference>
<feature type="transmembrane region" description="Helical" evidence="5">
    <location>
        <begin position="164"/>
        <end position="185"/>
    </location>
</feature>
<sequence>MLKDVRFELLNRKTVKHDIVAGVTVGIVAIPLGMAFAIASGVKPEYGIYTTVIAGLLVALLGGSRFQIAGPTGAFIPILLGIVLQYGYEDLLVAGFMAGVFLLVMSFLKVGDLIHFVPRAVTVGFTAGIAVIIFTGQIGNFLGLEGVEQQEFFHRDMLEILRSIGTVNLLSVLTAVTGLAVIVLLTRFAPKVPAFLIALLIPTLIASIFYPGQVATIGTAYGGIPQKLPEFSFPQLTFQKVVELWQPALIIAALGAIESLLSAVVADGMAGGPTARSNRELFGQGVANMVTPLFGGIPATGAIARTATNIRSGAVSPMSGVVQSVFVLFVLVLFAPFASHVPLAAMAPILMFVAWNMSGIRPFAQIAGLRSGDSAVLLATFLLTVSVNLTVGVQAGFLLAVIMFLRKMSGKLVLQVKPAEKEDYLSGNVEPGSLFTSVKVSGPLFFGTVRAFELKLDQEIKKGPNALILRMKGLTALDAGGVAAMSEVLDKAALNGIRILLQGLPAEKRVLLSKSGLLEKIGKENVLK</sequence>
<proteinExistence type="predicted"/>
<evidence type="ECO:0000256" key="4">
    <source>
        <dbReference type="ARBA" id="ARBA00023136"/>
    </source>
</evidence>
<evidence type="ECO:0000256" key="1">
    <source>
        <dbReference type="ARBA" id="ARBA00004141"/>
    </source>
</evidence>
<reference evidence="8" key="1">
    <citation type="submission" date="2017-01" db="EMBL/GenBank/DDBJ databases">
        <authorList>
            <person name="Varghese N."/>
            <person name="Submissions S."/>
        </authorList>
    </citation>
    <scope>NUCLEOTIDE SEQUENCE [LARGE SCALE GENOMIC DNA]</scope>
    <source>
        <strain evidence="8">MNA4</strain>
    </source>
</reference>
<dbReference type="Pfam" id="PF00916">
    <property type="entry name" value="Sulfate_transp"/>
    <property type="match status" value="1"/>
</dbReference>
<gene>
    <name evidence="7" type="ORF">SAMN05428946_0466</name>
</gene>
<accession>A0A1U7PJW7</accession>
<feature type="domain" description="STAS" evidence="6">
    <location>
        <begin position="438"/>
        <end position="528"/>
    </location>
</feature>
<dbReference type="InterPro" id="IPR036513">
    <property type="entry name" value="STAS_dom_sf"/>
</dbReference>
<dbReference type="OrthoDB" id="9771198at2"/>
<dbReference type="Pfam" id="PF01740">
    <property type="entry name" value="STAS"/>
    <property type="match status" value="1"/>
</dbReference>
<feature type="transmembrane region" description="Helical" evidence="5">
    <location>
        <begin position="325"/>
        <end position="355"/>
    </location>
</feature>
<keyword evidence="3 5" id="KW-1133">Transmembrane helix</keyword>
<keyword evidence="8" id="KW-1185">Reference proteome</keyword>
<dbReference type="PANTHER" id="PTHR11814">
    <property type="entry name" value="SULFATE TRANSPORTER"/>
    <property type="match status" value="1"/>
</dbReference>
<evidence type="ECO:0000256" key="2">
    <source>
        <dbReference type="ARBA" id="ARBA00022692"/>
    </source>
</evidence>
<dbReference type="InterPro" id="IPR002645">
    <property type="entry name" value="STAS_dom"/>
</dbReference>
<feature type="transmembrane region" description="Helical" evidence="5">
    <location>
        <begin position="46"/>
        <end position="63"/>
    </location>
</feature>
<evidence type="ECO:0000313" key="8">
    <source>
        <dbReference type="Proteomes" id="UP000187550"/>
    </source>
</evidence>
<evidence type="ECO:0000256" key="5">
    <source>
        <dbReference type="SAM" id="Phobius"/>
    </source>
</evidence>
<dbReference type="EMBL" id="FTPL01000001">
    <property type="protein sequence ID" value="SIT69248.1"/>
    <property type="molecule type" value="Genomic_DNA"/>
</dbReference>
<feature type="transmembrane region" description="Helical" evidence="5">
    <location>
        <begin position="91"/>
        <end position="108"/>
    </location>
</feature>
<keyword evidence="2 5" id="KW-0812">Transmembrane</keyword>
<dbReference type="CDD" id="cd07042">
    <property type="entry name" value="STAS_SulP_like_sulfate_transporter"/>
    <property type="match status" value="1"/>
</dbReference>
<keyword evidence="4 5" id="KW-0472">Membrane</keyword>
<feature type="transmembrane region" description="Helical" evidence="5">
    <location>
        <begin position="244"/>
        <end position="266"/>
    </location>
</feature>
<comment type="subcellular location">
    <subcellularLocation>
        <location evidence="1">Membrane</location>
        <topology evidence="1">Multi-pass membrane protein</topology>
    </subcellularLocation>
</comment>
<feature type="transmembrane region" description="Helical" evidence="5">
    <location>
        <begin position="197"/>
        <end position="224"/>
    </location>
</feature>
<dbReference type="PROSITE" id="PS50801">
    <property type="entry name" value="STAS"/>
    <property type="match status" value="1"/>
</dbReference>
<dbReference type="STRING" id="550447.SAMN05428946_0466"/>
<dbReference type="SUPFAM" id="SSF52091">
    <property type="entry name" value="SpoIIaa-like"/>
    <property type="match status" value="1"/>
</dbReference>
<dbReference type="AlphaFoldDB" id="A0A1U7PJW7"/>
<feature type="transmembrane region" description="Helical" evidence="5">
    <location>
        <begin position="120"/>
        <end position="144"/>
    </location>
</feature>
<feature type="transmembrane region" description="Helical" evidence="5">
    <location>
        <begin position="20"/>
        <end position="40"/>
    </location>
</feature>
<dbReference type="GO" id="GO:0055085">
    <property type="term" value="P:transmembrane transport"/>
    <property type="evidence" value="ECO:0007669"/>
    <property type="project" value="InterPro"/>
</dbReference>
<feature type="transmembrane region" description="Helical" evidence="5">
    <location>
        <begin position="68"/>
        <end position="85"/>
    </location>
</feature>
<dbReference type="Gene3D" id="3.30.750.24">
    <property type="entry name" value="STAS domain"/>
    <property type="match status" value="1"/>
</dbReference>
<evidence type="ECO:0000259" key="6">
    <source>
        <dbReference type="PROSITE" id="PS50801"/>
    </source>
</evidence>
<name>A0A1U7PJW7_9BACI</name>
<evidence type="ECO:0000313" key="7">
    <source>
        <dbReference type="EMBL" id="SIT69248.1"/>
    </source>
</evidence>
<dbReference type="InterPro" id="IPR001902">
    <property type="entry name" value="SLC26A/SulP_fam"/>
</dbReference>
<feature type="transmembrane region" description="Helical" evidence="5">
    <location>
        <begin position="375"/>
        <end position="405"/>
    </location>
</feature>
<evidence type="ECO:0000256" key="3">
    <source>
        <dbReference type="ARBA" id="ARBA00022989"/>
    </source>
</evidence>
<protein>
    <submittedName>
        <fullName evidence="7">Sulfate permease, SulP family</fullName>
    </submittedName>
</protein>
<dbReference type="InterPro" id="IPR011547">
    <property type="entry name" value="SLC26A/SulP_dom"/>
</dbReference>
<organism evidence="7 8">
    <name type="scientific">Edaphobacillus lindanitolerans</name>
    <dbReference type="NCBI Taxonomy" id="550447"/>
    <lineage>
        <taxon>Bacteria</taxon>
        <taxon>Bacillati</taxon>
        <taxon>Bacillota</taxon>
        <taxon>Bacilli</taxon>
        <taxon>Bacillales</taxon>
        <taxon>Bacillaceae</taxon>
        <taxon>Edaphobacillus</taxon>
    </lineage>
</organism>